<dbReference type="RefSeq" id="WP_216922717.1">
    <property type="nucleotide sequence ID" value="NZ_JAHOPC010000001.1"/>
</dbReference>
<accession>A0ABS6I0S8</accession>
<evidence type="ECO:0000313" key="1">
    <source>
        <dbReference type="EMBL" id="MBU8865350.1"/>
    </source>
</evidence>
<proteinExistence type="predicted"/>
<dbReference type="Proteomes" id="UP000824166">
    <property type="component" value="Unassembled WGS sequence"/>
</dbReference>
<evidence type="ECO:0000313" key="2">
    <source>
        <dbReference type="Proteomes" id="UP000824166"/>
    </source>
</evidence>
<reference evidence="1 2" key="1">
    <citation type="submission" date="2021-06" db="EMBL/GenBank/DDBJ databases">
        <authorList>
            <person name="Jeong J.W."/>
        </authorList>
    </citation>
    <scope>NUCLEOTIDE SEQUENCE [LARGE SCALE GENOMIC DNA]</scope>
    <source>
        <strain evidence="1 2">MMS21-TAE1-1</strain>
    </source>
</reference>
<protein>
    <submittedName>
        <fullName evidence="1">Uncharacterized protein</fullName>
    </submittedName>
</protein>
<organism evidence="1 2">
    <name type="scientific">Paenarthrobacter aromaticivorans</name>
    <dbReference type="NCBI Taxonomy" id="2849150"/>
    <lineage>
        <taxon>Bacteria</taxon>
        <taxon>Bacillati</taxon>
        <taxon>Actinomycetota</taxon>
        <taxon>Actinomycetes</taxon>
        <taxon>Micrococcales</taxon>
        <taxon>Micrococcaceae</taxon>
        <taxon>Paenarthrobacter</taxon>
    </lineage>
</organism>
<keyword evidence="2" id="KW-1185">Reference proteome</keyword>
<sequence>MGKIGLAFTLMGTSALLPSCFAEPAPCPAIAQASGVSITVAADYVDSVASLRMKACQDGTCTEADVALHPGSIAVDQGCSPEGVCSATSSPDGTMTGFLGLPALSESPLEATVSGTSPSGTALPVRTLTFTPKGDYPFGEQCGRFITANLVLDATGLRQG</sequence>
<name>A0ABS6I0S8_9MICC</name>
<gene>
    <name evidence="1" type="ORF">KSW38_03445</name>
</gene>
<comment type="caution">
    <text evidence="1">The sequence shown here is derived from an EMBL/GenBank/DDBJ whole genome shotgun (WGS) entry which is preliminary data.</text>
</comment>
<dbReference type="EMBL" id="JAHOPC010000001">
    <property type="protein sequence ID" value="MBU8865350.1"/>
    <property type="molecule type" value="Genomic_DNA"/>
</dbReference>